<feature type="compositionally biased region" description="Basic and acidic residues" evidence="1">
    <location>
        <begin position="1"/>
        <end position="14"/>
    </location>
</feature>
<evidence type="ECO:0000256" key="1">
    <source>
        <dbReference type="SAM" id="MobiDB-lite"/>
    </source>
</evidence>
<keyword evidence="3" id="KW-1185">Reference proteome</keyword>
<sequence length="154" mass="17423">MIQSNKENRTEKRRQTTLRKSADAKLSSPHQHQLSHTHILAPELPLVAHTEPQRKSRRLGFSSSTAPLVPRSLSLTFDPRAAPQSRSHRFTLSHGSPQDLRRPDTPACPTFRCSASEQTSQPDKRSVTKPLFTHFTPAPTENNCFCFLMSKVWP</sequence>
<gene>
    <name evidence="2" type="ORF">WMY93_003716</name>
</gene>
<evidence type="ECO:0000313" key="3">
    <source>
        <dbReference type="Proteomes" id="UP001460270"/>
    </source>
</evidence>
<evidence type="ECO:0000313" key="2">
    <source>
        <dbReference type="EMBL" id="KAK7940390.1"/>
    </source>
</evidence>
<name>A0AAW0PYB9_9GOBI</name>
<dbReference type="Proteomes" id="UP001460270">
    <property type="component" value="Unassembled WGS sequence"/>
</dbReference>
<accession>A0AAW0PYB9</accession>
<dbReference type="AlphaFoldDB" id="A0AAW0PYB9"/>
<protein>
    <submittedName>
        <fullName evidence="2">Uncharacterized protein</fullName>
    </submittedName>
</protein>
<organism evidence="2 3">
    <name type="scientific">Mugilogobius chulae</name>
    <name type="common">yellowstripe goby</name>
    <dbReference type="NCBI Taxonomy" id="88201"/>
    <lineage>
        <taxon>Eukaryota</taxon>
        <taxon>Metazoa</taxon>
        <taxon>Chordata</taxon>
        <taxon>Craniata</taxon>
        <taxon>Vertebrata</taxon>
        <taxon>Euteleostomi</taxon>
        <taxon>Actinopterygii</taxon>
        <taxon>Neopterygii</taxon>
        <taxon>Teleostei</taxon>
        <taxon>Neoteleostei</taxon>
        <taxon>Acanthomorphata</taxon>
        <taxon>Gobiaria</taxon>
        <taxon>Gobiiformes</taxon>
        <taxon>Gobioidei</taxon>
        <taxon>Gobiidae</taxon>
        <taxon>Gobionellinae</taxon>
        <taxon>Mugilogobius</taxon>
    </lineage>
</organism>
<comment type="caution">
    <text evidence="2">The sequence shown here is derived from an EMBL/GenBank/DDBJ whole genome shotgun (WGS) entry which is preliminary data.</text>
</comment>
<dbReference type="EMBL" id="JBBPFD010000002">
    <property type="protein sequence ID" value="KAK7940390.1"/>
    <property type="molecule type" value="Genomic_DNA"/>
</dbReference>
<proteinExistence type="predicted"/>
<feature type="region of interest" description="Disordered" evidence="1">
    <location>
        <begin position="1"/>
        <end position="126"/>
    </location>
</feature>
<reference evidence="3" key="1">
    <citation type="submission" date="2024-04" db="EMBL/GenBank/DDBJ databases">
        <title>Salinicola lusitanus LLJ914,a marine bacterium isolated from the Okinawa Trough.</title>
        <authorList>
            <person name="Li J."/>
        </authorList>
    </citation>
    <scope>NUCLEOTIDE SEQUENCE [LARGE SCALE GENOMIC DNA]</scope>
</reference>